<keyword evidence="2" id="KW-1185">Reference proteome</keyword>
<name>A0A918UX74_9CAUL</name>
<dbReference type="EMBL" id="BMZB01000004">
    <property type="protein sequence ID" value="GGZ39579.1"/>
    <property type="molecule type" value="Genomic_DNA"/>
</dbReference>
<dbReference type="RefSeq" id="WP_189487603.1">
    <property type="nucleotide sequence ID" value="NZ_BMZB01000004.1"/>
</dbReference>
<evidence type="ECO:0008006" key="3">
    <source>
        <dbReference type="Google" id="ProtNLM"/>
    </source>
</evidence>
<sequence>MAIRSRITVRLDEERKIIVFRVLGDVDGAEIVDTLMKTYAALNEPWTYHRILDMRRHDGLMHVSHIDDLRQRWQAMAGEDHNVMRGAVITHNPVSFARIGNVRSSFNNKNIYTFREFEEGMAWVEKGELPEYEMADELRFAANF</sequence>
<comment type="caution">
    <text evidence="1">The sequence shown here is derived from an EMBL/GenBank/DDBJ whole genome shotgun (WGS) entry which is preliminary data.</text>
</comment>
<evidence type="ECO:0000313" key="2">
    <source>
        <dbReference type="Proteomes" id="UP000662572"/>
    </source>
</evidence>
<reference evidence="1" key="1">
    <citation type="journal article" date="2014" name="Int. J. Syst. Evol. Microbiol.">
        <title>Complete genome sequence of Corynebacterium casei LMG S-19264T (=DSM 44701T), isolated from a smear-ripened cheese.</title>
        <authorList>
            <consortium name="US DOE Joint Genome Institute (JGI-PGF)"/>
            <person name="Walter F."/>
            <person name="Albersmeier A."/>
            <person name="Kalinowski J."/>
            <person name="Ruckert C."/>
        </authorList>
    </citation>
    <scope>NUCLEOTIDE SEQUENCE</scope>
    <source>
        <strain evidence="1">KCTC 32296</strain>
    </source>
</reference>
<proteinExistence type="predicted"/>
<accession>A0A918UX74</accession>
<dbReference type="Proteomes" id="UP000662572">
    <property type="component" value="Unassembled WGS sequence"/>
</dbReference>
<gene>
    <name evidence="1" type="ORF">GCM10011273_27730</name>
</gene>
<organism evidence="1 2">
    <name type="scientific">Asticcacaulis endophyticus</name>
    <dbReference type="NCBI Taxonomy" id="1395890"/>
    <lineage>
        <taxon>Bacteria</taxon>
        <taxon>Pseudomonadati</taxon>
        <taxon>Pseudomonadota</taxon>
        <taxon>Alphaproteobacteria</taxon>
        <taxon>Caulobacterales</taxon>
        <taxon>Caulobacteraceae</taxon>
        <taxon>Asticcacaulis</taxon>
    </lineage>
</organism>
<protein>
    <recommendedName>
        <fullName evidence="3">SpoIIAA-like</fullName>
    </recommendedName>
</protein>
<dbReference type="AlphaFoldDB" id="A0A918UX74"/>
<reference evidence="1" key="2">
    <citation type="submission" date="2020-09" db="EMBL/GenBank/DDBJ databases">
        <authorList>
            <person name="Sun Q."/>
            <person name="Kim S."/>
        </authorList>
    </citation>
    <scope>NUCLEOTIDE SEQUENCE</scope>
    <source>
        <strain evidence="1">KCTC 32296</strain>
    </source>
</reference>
<evidence type="ECO:0000313" key="1">
    <source>
        <dbReference type="EMBL" id="GGZ39579.1"/>
    </source>
</evidence>